<keyword evidence="2" id="KW-1185">Reference proteome</keyword>
<evidence type="ECO:0000313" key="1">
    <source>
        <dbReference type="EMBL" id="KAI3788666.1"/>
    </source>
</evidence>
<organism evidence="1 2">
    <name type="scientific">Cichorium intybus</name>
    <name type="common">Chicory</name>
    <dbReference type="NCBI Taxonomy" id="13427"/>
    <lineage>
        <taxon>Eukaryota</taxon>
        <taxon>Viridiplantae</taxon>
        <taxon>Streptophyta</taxon>
        <taxon>Embryophyta</taxon>
        <taxon>Tracheophyta</taxon>
        <taxon>Spermatophyta</taxon>
        <taxon>Magnoliopsida</taxon>
        <taxon>eudicotyledons</taxon>
        <taxon>Gunneridae</taxon>
        <taxon>Pentapetalae</taxon>
        <taxon>asterids</taxon>
        <taxon>campanulids</taxon>
        <taxon>Asterales</taxon>
        <taxon>Asteraceae</taxon>
        <taxon>Cichorioideae</taxon>
        <taxon>Cichorieae</taxon>
        <taxon>Cichoriinae</taxon>
        <taxon>Cichorium</taxon>
    </lineage>
</organism>
<protein>
    <submittedName>
        <fullName evidence="1">Uncharacterized protein</fullName>
    </submittedName>
</protein>
<accession>A0ACB9H057</accession>
<gene>
    <name evidence="1" type="ORF">L2E82_01439</name>
</gene>
<evidence type="ECO:0000313" key="2">
    <source>
        <dbReference type="Proteomes" id="UP001055811"/>
    </source>
</evidence>
<comment type="caution">
    <text evidence="1">The sequence shown here is derived from an EMBL/GenBank/DDBJ whole genome shotgun (WGS) entry which is preliminary data.</text>
</comment>
<dbReference type="Proteomes" id="UP001055811">
    <property type="component" value="Linkage Group LG01"/>
</dbReference>
<name>A0ACB9H057_CICIN</name>
<reference evidence="1 2" key="2">
    <citation type="journal article" date="2022" name="Mol. Ecol. Resour.">
        <title>The genomes of chicory, endive, great burdock and yacon provide insights into Asteraceae paleo-polyploidization history and plant inulin production.</title>
        <authorList>
            <person name="Fan W."/>
            <person name="Wang S."/>
            <person name="Wang H."/>
            <person name="Wang A."/>
            <person name="Jiang F."/>
            <person name="Liu H."/>
            <person name="Zhao H."/>
            <person name="Xu D."/>
            <person name="Zhang Y."/>
        </authorList>
    </citation>
    <scope>NUCLEOTIDE SEQUENCE [LARGE SCALE GENOMIC DNA]</scope>
    <source>
        <strain evidence="2">cv. Punajuju</strain>
        <tissue evidence="1">Leaves</tissue>
    </source>
</reference>
<reference evidence="2" key="1">
    <citation type="journal article" date="2022" name="Mol. Ecol. Resour.">
        <title>The genomes of chicory, endive, great burdock and yacon provide insights into Asteraceae palaeo-polyploidization history and plant inulin production.</title>
        <authorList>
            <person name="Fan W."/>
            <person name="Wang S."/>
            <person name="Wang H."/>
            <person name="Wang A."/>
            <person name="Jiang F."/>
            <person name="Liu H."/>
            <person name="Zhao H."/>
            <person name="Xu D."/>
            <person name="Zhang Y."/>
        </authorList>
    </citation>
    <scope>NUCLEOTIDE SEQUENCE [LARGE SCALE GENOMIC DNA]</scope>
    <source>
        <strain evidence="2">cv. Punajuju</strain>
    </source>
</reference>
<dbReference type="EMBL" id="CM042009">
    <property type="protein sequence ID" value="KAI3788666.1"/>
    <property type="molecule type" value="Genomic_DNA"/>
</dbReference>
<proteinExistence type="predicted"/>
<sequence>MSLTTTAFSHHHLHFDIHIAPPTFFKWLLKNNHLLDLAWKGSNMLQSLISSTYLKSDNFSTHQASKMALLSSLKQIVGIESCLLSKELMSEFFKLVLGTLSLPINLPNINYYRCLQARKNIVRMLGELIDERRRSHETH</sequence>